<comment type="caution">
    <text evidence="5">The sequence shown here is derived from an EMBL/GenBank/DDBJ whole genome shotgun (WGS) entry which is preliminary data.</text>
</comment>
<evidence type="ECO:0000256" key="1">
    <source>
        <dbReference type="ARBA" id="ARBA00023015"/>
    </source>
</evidence>
<dbReference type="EMBL" id="BLPF01000003">
    <property type="protein sequence ID" value="GFJ83850.1"/>
    <property type="molecule type" value="Genomic_DNA"/>
</dbReference>
<evidence type="ECO:0000259" key="3">
    <source>
        <dbReference type="Pfam" id="PF01590"/>
    </source>
</evidence>
<protein>
    <submittedName>
        <fullName evidence="5">Transcriptional regulator</fullName>
    </submittedName>
</protein>
<organism evidence="5 6">
    <name type="scientific">Phytohabitans houttuyneae</name>
    <dbReference type="NCBI Taxonomy" id="1076126"/>
    <lineage>
        <taxon>Bacteria</taxon>
        <taxon>Bacillati</taxon>
        <taxon>Actinomycetota</taxon>
        <taxon>Actinomycetes</taxon>
        <taxon>Micromonosporales</taxon>
        <taxon>Micromonosporaceae</taxon>
    </lineage>
</organism>
<keyword evidence="2" id="KW-0804">Transcription</keyword>
<dbReference type="Gene3D" id="3.30.450.40">
    <property type="match status" value="1"/>
</dbReference>
<evidence type="ECO:0000256" key="2">
    <source>
        <dbReference type="ARBA" id="ARBA00023163"/>
    </source>
</evidence>
<sequence length="244" mass="25994">MTDLGRGAGQPDREQQRQVRQVVSALRARGGVGALGAECHRDLPDVDGVVLSVFAAHAGWIILSDSGPRGDQLEDLHATIQQGPGIDAAGTNEIVTAADLNDAAPRTRWPRFVELALSCGLRAVFAYPVRSDTQPVGVLSLYRAVPGPLRATDDERARRYADAAAILLLDDLDLSSARPVAMALPADTGEVQQAIGVVMEYAGVDAATALHRLRVYARSSGRPMRDVIAEVRACQLPFDPTVPT</sequence>
<dbReference type="GO" id="GO:0003723">
    <property type="term" value="F:RNA binding"/>
    <property type="evidence" value="ECO:0007669"/>
    <property type="project" value="InterPro"/>
</dbReference>
<dbReference type="InterPro" id="IPR003018">
    <property type="entry name" value="GAF"/>
</dbReference>
<dbReference type="Pfam" id="PF03861">
    <property type="entry name" value="ANTAR"/>
    <property type="match status" value="1"/>
</dbReference>
<dbReference type="Pfam" id="PF01590">
    <property type="entry name" value="GAF"/>
    <property type="match status" value="1"/>
</dbReference>
<keyword evidence="6" id="KW-1185">Reference proteome</keyword>
<evidence type="ECO:0000313" key="5">
    <source>
        <dbReference type="EMBL" id="GFJ83850.1"/>
    </source>
</evidence>
<feature type="domain" description="ANTAR" evidence="4">
    <location>
        <begin position="191"/>
        <end position="227"/>
    </location>
</feature>
<gene>
    <name evidence="5" type="ORF">Phou_080300</name>
</gene>
<keyword evidence="1" id="KW-0805">Transcription regulation</keyword>
<name>A0A6V8KKA4_9ACTN</name>
<dbReference type="AlphaFoldDB" id="A0A6V8KKA4"/>
<dbReference type="InterPro" id="IPR029016">
    <property type="entry name" value="GAF-like_dom_sf"/>
</dbReference>
<reference evidence="5 6" key="1">
    <citation type="submission" date="2020-03" db="EMBL/GenBank/DDBJ databases">
        <title>Whole genome shotgun sequence of Phytohabitans houttuyneae NBRC 108639.</title>
        <authorList>
            <person name="Komaki H."/>
            <person name="Tamura T."/>
        </authorList>
    </citation>
    <scope>NUCLEOTIDE SEQUENCE [LARGE SCALE GENOMIC DNA]</scope>
    <source>
        <strain evidence="5 6">NBRC 108639</strain>
    </source>
</reference>
<dbReference type="SUPFAM" id="SSF55781">
    <property type="entry name" value="GAF domain-like"/>
    <property type="match status" value="1"/>
</dbReference>
<accession>A0A6V8KKA4</accession>
<feature type="domain" description="GAF" evidence="3">
    <location>
        <begin position="44"/>
        <end position="166"/>
    </location>
</feature>
<proteinExistence type="predicted"/>
<dbReference type="InterPro" id="IPR005561">
    <property type="entry name" value="ANTAR"/>
</dbReference>
<evidence type="ECO:0000259" key="4">
    <source>
        <dbReference type="Pfam" id="PF03861"/>
    </source>
</evidence>
<dbReference type="Gene3D" id="1.10.10.10">
    <property type="entry name" value="Winged helix-like DNA-binding domain superfamily/Winged helix DNA-binding domain"/>
    <property type="match status" value="1"/>
</dbReference>
<reference evidence="5 6" key="2">
    <citation type="submission" date="2020-03" db="EMBL/GenBank/DDBJ databases">
        <authorList>
            <person name="Ichikawa N."/>
            <person name="Kimura A."/>
            <person name="Kitahashi Y."/>
            <person name="Uohara A."/>
        </authorList>
    </citation>
    <scope>NUCLEOTIDE SEQUENCE [LARGE SCALE GENOMIC DNA]</scope>
    <source>
        <strain evidence="5 6">NBRC 108639</strain>
    </source>
</reference>
<dbReference type="InterPro" id="IPR036388">
    <property type="entry name" value="WH-like_DNA-bd_sf"/>
</dbReference>
<dbReference type="Proteomes" id="UP000482800">
    <property type="component" value="Unassembled WGS sequence"/>
</dbReference>
<dbReference type="RefSeq" id="WP_173066790.1">
    <property type="nucleotide sequence ID" value="NZ_BAABGO010000033.1"/>
</dbReference>
<evidence type="ECO:0000313" key="6">
    <source>
        <dbReference type="Proteomes" id="UP000482800"/>
    </source>
</evidence>